<organism evidence="13">
    <name type="scientific">Nothobranchius pienaari</name>
    <dbReference type="NCBI Taxonomy" id="704102"/>
    <lineage>
        <taxon>Eukaryota</taxon>
        <taxon>Metazoa</taxon>
        <taxon>Chordata</taxon>
        <taxon>Craniata</taxon>
        <taxon>Vertebrata</taxon>
        <taxon>Euteleostomi</taxon>
        <taxon>Actinopterygii</taxon>
        <taxon>Neopterygii</taxon>
        <taxon>Teleostei</taxon>
        <taxon>Neoteleostei</taxon>
        <taxon>Acanthomorphata</taxon>
        <taxon>Ovalentaria</taxon>
        <taxon>Atherinomorphae</taxon>
        <taxon>Cyprinodontiformes</taxon>
        <taxon>Nothobranchiidae</taxon>
        <taxon>Nothobranchius</taxon>
    </lineage>
</organism>
<keyword evidence="9" id="KW-0325">Glycoprotein</keyword>
<evidence type="ECO:0000313" key="13">
    <source>
        <dbReference type="EMBL" id="SBR54140.1"/>
    </source>
</evidence>
<keyword evidence="7" id="KW-1015">Disulfide bond</keyword>
<evidence type="ECO:0000256" key="4">
    <source>
        <dbReference type="ARBA" id="ARBA00022729"/>
    </source>
</evidence>
<dbReference type="GO" id="GO:0031295">
    <property type="term" value="P:T cell costimulation"/>
    <property type="evidence" value="ECO:0007669"/>
    <property type="project" value="TreeGrafter"/>
</dbReference>
<dbReference type="GO" id="GO:0007166">
    <property type="term" value="P:cell surface receptor signaling pathway"/>
    <property type="evidence" value="ECO:0007669"/>
    <property type="project" value="TreeGrafter"/>
</dbReference>
<evidence type="ECO:0000256" key="6">
    <source>
        <dbReference type="ARBA" id="ARBA00023136"/>
    </source>
</evidence>
<dbReference type="InterPro" id="IPR051713">
    <property type="entry name" value="T-cell_Activation_Regulation"/>
</dbReference>
<dbReference type="Gene3D" id="2.60.40.10">
    <property type="entry name" value="Immunoglobulins"/>
    <property type="match status" value="1"/>
</dbReference>
<comment type="subcellular location">
    <subcellularLocation>
        <location evidence="1">Cell membrane</location>
        <topology evidence="1">Single-pass type I membrane protein</topology>
    </subcellularLocation>
</comment>
<dbReference type="GO" id="GO:0042102">
    <property type="term" value="P:positive regulation of T cell proliferation"/>
    <property type="evidence" value="ECO:0007669"/>
    <property type="project" value="TreeGrafter"/>
</dbReference>
<dbReference type="GO" id="GO:0006955">
    <property type="term" value="P:immune response"/>
    <property type="evidence" value="ECO:0007669"/>
    <property type="project" value="TreeGrafter"/>
</dbReference>
<keyword evidence="6" id="KW-0472">Membrane</keyword>
<feature type="non-terminal residue" evidence="13">
    <location>
        <position position="122"/>
    </location>
</feature>
<dbReference type="InterPro" id="IPR007110">
    <property type="entry name" value="Ig-like_dom"/>
</dbReference>
<evidence type="ECO:0000259" key="12">
    <source>
        <dbReference type="PROSITE" id="PS50835"/>
    </source>
</evidence>
<keyword evidence="3" id="KW-0812">Transmembrane</keyword>
<dbReference type="EMBL" id="HAEF01012981">
    <property type="protein sequence ID" value="SBR54140.1"/>
    <property type="molecule type" value="Transcribed_RNA"/>
</dbReference>
<evidence type="ECO:0000256" key="1">
    <source>
        <dbReference type="ARBA" id="ARBA00004251"/>
    </source>
</evidence>
<dbReference type="GO" id="GO:0009897">
    <property type="term" value="C:external side of plasma membrane"/>
    <property type="evidence" value="ECO:0007669"/>
    <property type="project" value="TreeGrafter"/>
</dbReference>
<keyword evidence="10" id="KW-0393">Immunoglobulin domain</keyword>
<evidence type="ECO:0000256" key="7">
    <source>
        <dbReference type="ARBA" id="ARBA00023157"/>
    </source>
</evidence>
<dbReference type="PANTHER" id="PTHR25466:SF14">
    <property type="entry name" value="BUTYROPHILIN SUBFAMILY 2 MEMBER A2-LIKE-RELATED"/>
    <property type="match status" value="1"/>
</dbReference>
<dbReference type="GO" id="GO:0071222">
    <property type="term" value="P:cellular response to lipopolysaccharide"/>
    <property type="evidence" value="ECO:0007669"/>
    <property type="project" value="TreeGrafter"/>
</dbReference>
<dbReference type="InterPro" id="IPR013783">
    <property type="entry name" value="Ig-like_fold"/>
</dbReference>
<keyword evidence="5" id="KW-1133">Transmembrane helix</keyword>
<reference evidence="13" key="1">
    <citation type="submission" date="2016-05" db="EMBL/GenBank/DDBJ databases">
        <authorList>
            <person name="Lavstsen T."/>
            <person name="Jespersen J.S."/>
        </authorList>
    </citation>
    <scope>NUCLEOTIDE SEQUENCE</scope>
    <source>
        <tissue evidence="13">Brain</tissue>
    </source>
</reference>
<gene>
    <name evidence="13" type="primary">CU855820.1</name>
</gene>
<feature type="domain" description="Ig-like" evidence="12">
    <location>
        <begin position="3"/>
        <end position="120"/>
    </location>
</feature>
<dbReference type="GO" id="GO:0042130">
    <property type="term" value="P:negative regulation of T cell proliferation"/>
    <property type="evidence" value="ECO:0007669"/>
    <property type="project" value="TreeGrafter"/>
</dbReference>
<dbReference type="PROSITE" id="PS50835">
    <property type="entry name" value="IG_LIKE"/>
    <property type="match status" value="1"/>
</dbReference>
<dbReference type="AlphaFoldDB" id="A0A1A8MB31"/>
<keyword evidence="2" id="KW-1003">Cell membrane</keyword>
<evidence type="ECO:0000256" key="5">
    <source>
        <dbReference type="ARBA" id="ARBA00022989"/>
    </source>
</evidence>
<evidence type="ECO:0000256" key="9">
    <source>
        <dbReference type="ARBA" id="ARBA00023180"/>
    </source>
</evidence>
<evidence type="ECO:0000256" key="11">
    <source>
        <dbReference type="SAM" id="SignalP"/>
    </source>
</evidence>
<evidence type="ECO:0000256" key="3">
    <source>
        <dbReference type="ARBA" id="ARBA00022692"/>
    </source>
</evidence>
<keyword evidence="4 11" id="KW-0732">Signal</keyword>
<feature type="signal peptide" evidence="11">
    <location>
        <begin position="1"/>
        <end position="22"/>
    </location>
</feature>
<feature type="chain" id="PRO_5008374786" description="Ig-like domain-containing protein" evidence="11">
    <location>
        <begin position="23"/>
        <end position="122"/>
    </location>
</feature>
<sequence length="122" mass="14407">MCPSETMMMMMVKLIFVHSVYQVEVESGVESVLLPCKTTVQLSNVVWRDNDHKKVHVFENSCDHPEKQHEYYRNRTEMKKILLRTGDLSLTLNCPRDSRTFTCKVFKDRKVLMKKQVNLKVK</sequence>
<evidence type="ECO:0000256" key="10">
    <source>
        <dbReference type="ARBA" id="ARBA00023319"/>
    </source>
</evidence>
<proteinExistence type="predicted"/>
<evidence type="ECO:0000256" key="8">
    <source>
        <dbReference type="ARBA" id="ARBA00023170"/>
    </source>
</evidence>
<reference evidence="13" key="2">
    <citation type="submission" date="2016-06" db="EMBL/GenBank/DDBJ databases">
        <title>The genome of a short-lived fish provides insights into sex chromosome evolution and the genetic control of aging.</title>
        <authorList>
            <person name="Reichwald K."/>
            <person name="Felder M."/>
            <person name="Petzold A."/>
            <person name="Koch P."/>
            <person name="Groth M."/>
            <person name="Platzer M."/>
        </authorList>
    </citation>
    <scope>NUCLEOTIDE SEQUENCE</scope>
    <source>
        <tissue evidence="13">Brain</tissue>
    </source>
</reference>
<name>A0A1A8MB31_9TELE</name>
<evidence type="ECO:0000256" key="2">
    <source>
        <dbReference type="ARBA" id="ARBA00022475"/>
    </source>
</evidence>
<accession>A0A1A8MB31</accession>
<protein>
    <recommendedName>
        <fullName evidence="12">Ig-like domain-containing protein</fullName>
    </recommendedName>
</protein>
<keyword evidence="8" id="KW-0675">Receptor</keyword>
<dbReference type="PANTHER" id="PTHR25466">
    <property type="entry name" value="T-LYMPHOCYTE ACTIVATION ANTIGEN"/>
    <property type="match status" value="1"/>
</dbReference>